<gene>
    <name evidence="1" type="ORF">M9H77_05392</name>
</gene>
<organism evidence="1 2">
    <name type="scientific">Catharanthus roseus</name>
    <name type="common">Madagascar periwinkle</name>
    <name type="synonym">Vinca rosea</name>
    <dbReference type="NCBI Taxonomy" id="4058"/>
    <lineage>
        <taxon>Eukaryota</taxon>
        <taxon>Viridiplantae</taxon>
        <taxon>Streptophyta</taxon>
        <taxon>Embryophyta</taxon>
        <taxon>Tracheophyta</taxon>
        <taxon>Spermatophyta</taxon>
        <taxon>Magnoliopsida</taxon>
        <taxon>eudicotyledons</taxon>
        <taxon>Gunneridae</taxon>
        <taxon>Pentapetalae</taxon>
        <taxon>asterids</taxon>
        <taxon>lamiids</taxon>
        <taxon>Gentianales</taxon>
        <taxon>Apocynaceae</taxon>
        <taxon>Rauvolfioideae</taxon>
        <taxon>Vinceae</taxon>
        <taxon>Catharanthinae</taxon>
        <taxon>Catharanthus</taxon>
    </lineage>
</organism>
<keyword evidence="2" id="KW-1185">Reference proteome</keyword>
<dbReference type="EMBL" id="CM044701">
    <property type="protein sequence ID" value="KAI5684164.1"/>
    <property type="molecule type" value="Genomic_DNA"/>
</dbReference>
<accession>A0ACC0CH76</accession>
<evidence type="ECO:0000313" key="2">
    <source>
        <dbReference type="Proteomes" id="UP001060085"/>
    </source>
</evidence>
<comment type="caution">
    <text evidence="1">The sequence shown here is derived from an EMBL/GenBank/DDBJ whole genome shotgun (WGS) entry which is preliminary data.</text>
</comment>
<sequence>MDPFDLDGLKSEKATAILRCNHFKSIARLFRIMEIFFGLVFFSWTSTRLPFAVKISGEYLRQLITIIISPLFIFLVCNVIVLTLLFKAGDIFSGAQSSRSENASEIYEGFIKSSENIGLINAISSPVRESEEIEFQDKRTILEVSNSGIVSIGNSSDVTEVPETVIDEIPVLKTYQRSQSEHLATNRECLLEEENYHGKLRRSETEKCRKVGNPGEIPEKTVYIFDELSNEEFQKTIEAFIAKQIKFHQEEKLAIVLHSHMNVK</sequence>
<proteinExistence type="predicted"/>
<protein>
    <submittedName>
        <fullName evidence="1">Uncharacterized protein</fullName>
    </submittedName>
</protein>
<dbReference type="Proteomes" id="UP001060085">
    <property type="component" value="Linkage Group LG01"/>
</dbReference>
<name>A0ACC0CH76_CATRO</name>
<evidence type="ECO:0000313" key="1">
    <source>
        <dbReference type="EMBL" id="KAI5684164.1"/>
    </source>
</evidence>
<reference evidence="2" key="1">
    <citation type="journal article" date="2023" name="Nat. Plants">
        <title>Single-cell RNA sequencing provides a high-resolution roadmap for understanding the multicellular compartmentation of specialized metabolism.</title>
        <authorList>
            <person name="Sun S."/>
            <person name="Shen X."/>
            <person name="Li Y."/>
            <person name="Li Y."/>
            <person name="Wang S."/>
            <person name="Li R."/>
            <person name="Zhang H."/>
            <person name="Shen G."/>
            <person name="Guo B."/>
            <person name="Wei J."/>
            <person name="Xu J."/>
            <person name="St-Pierre B."/>
            <person name="Chen S."/>
            <person name="Sun C."/>
        </authorList>
    </citation>
    <scope>NUCLEOTIDE SEQUENCE [LARGE SCALE GENOMIC DNA]</scope>
</reference>